<keyword evidence="4 6" id="KW-1133">Transmembrane helix</keyword>
<evidence type="ECO:0000256" key="4">
    <source>
        <dbReference type="ARBA" id="ARBA00022989"/>
    </source>
</evidence>
<comment type="subcellular location">
    <subcellularLocation>
        <location evidence="1">Membrane</location>
        <topology evidence="1">Multi-pass membrane protein</topology>
    </subcellularLocation>
</comment>
<dbReference type="Proteomes" id="UP001202248">
    <property type="component" value="Unassembled WGS sequence"/>
</dbReference>
<reference evidence="7 8" key="1">
    <citation type="submission" date="2022-02" db="EMBL/GenBank/DDBJ databases">
        <authorList>
            <person name="Min J."/>
        </authorList>
    </citation>
    <scope>NUCLEOTIDE SEQUENCE [LARGE SCALE GENOMIC DNA]</scope>
    <source>
        <strain evidence="7 8">GR10-1</strain>
    </source>
</reference>
<protein>
    <submittedName>
        <fullName evidence="7">UbiA family prenyltransferase</fullName>
    </submittedName>
</protein>
<feature type="transmembrane region" description="Helical" evidence="6">
    <location>
        <begin position="199"/>
        <end position="215"/>
    </location>
</feature>
<gene>
    <name evidence="7" type="ORF">MKP09_06785</name>
</gene>
<dbReference type="InterPro" id="IPR000537">
    <property type="entry name" value="UbiA_prenyltransferase"/>
</dbReference>
<evidence type="ECO:0000256" key="5">
    <source>
        <dbReference type="ARBA" id="ARBA00023136"/>
    </source>
</evidence>
<keyword evidence="5 6" id="KW-0472">Membrane</keyword>
<feature type="transmembrane region" description="Helical" evidence="6">
    <location>
        <begin position="95"/>
        <end position="121"/>
    </location>
</feature>
<feature type="transmembrane region" description="Helical" evidence="6">
    <location>
        <begin position="45"/>
        <end position="65"/>
    </location>
</feature>
<sequence>MLLILLSLVVGAGYVSIINDITDIDDDLAAGKTNRMASASKTLRFVLPFICILIGVSFIVFFYWPDYLSCIFYLIPWILFSMYSFRPIRLKNRGILGVFADAGGSHIFTSLLMVSSMYFAAGKKVDYFWLLLVSIWALCYGMRGILWHQFHDRNNDIRSGIQTFATKRQPANFRSAERIIFTFELLATIGILLKLNNLICYLGGLIYVILILLRYKRLNLYPLIIIEPNRPYQIMMLDFMQAIFPLSLLLFAAFTQPKGWIVLVVHFVLFPFKTIQILKDLKHAILK</sequence>
<feature type="transmembrane region" description="Helical" evidence="6">
    <location>
        <begin position="236"/>
        <end position="254"/>
    </location>
</feature>
<evidence type="ECO:0000256" key="2">
    <source>
        <dbReference type="ARBA" id="ARBA00022475"/>
    </source>
</evidence>
<keyword evidence="2" id="KW-1003">Cell membrane</keyword>
<dbReference type="InterPro" id="IPR044878">
    <property type="entry name" value="UbiA_sf"/>
</dbReference>
<evidence type="ECO:0000313" key="8">
    <source>
        <dbReference type="Proteomes" id="UP001202248"/>
    </source>
</evidence>
<dbReference type="Pfam" id="PF01040">
    <property type="entry name" value="UbiA"/>
    <property type="match status" value="1"/>
</dbReference>
<feature type="transmembrane region" description="Helical" evidence="6">
    <location>
        <begin position="260"/>
        <end position="278"/>
    </location>
</feature>
<accession>A0ABS9SGY5</accession>
<feature type="transmembrane region" description="Helical" evidence="6">
    <location>
        <begin position="127"/>
        <end position="146"/>
    </location>
</feature>
<dbReference type="EMBL" id="JAKWBL010000001">
    <property type="protein sequence ID" value="MCH5597633.1"/>
    <property type="molecule type" value="Genomic_DNA"/>
</dbReference>
<evidence type="ECO:0000256" key="3">
    <source>
        <dbReference type="ARBA" id="ARBA00022692"/>
    </source>
</evidence>
<proteinExistence type="predicted"/>
<keyword evidence="3 6" id="KW-0812">Transmembrane</keyword>
<name>A0ABS9SGY5_9BACT</name>
<organism evidence="7 8">
    <name type="scientific">Niabella ginsengisoli</name>
    <dbReference type="NCBI Taxonomy" id="522298"/>
    <lineage>
        <taxon>Bacteria</taxon>
        <taxon>Pseudomonadati</taxon>
        <taxon>Bacteroidota</taxon>
        <taxon>Chitinophagia</taxon>
        <taxon>Chitinophagales</taxon>
        <taxon>Chitinophagaceae</taxon>
        <taxon>Niabella</taxon>
    </lineage>
</organism>
<evidence type="ECO:0000256" key="6">
    <source>
        <dbReference type="SAM" id="Phobius"/>
    </source>
</evidence>
<evidence type="ECO:0000313" key="7">
    <source>
        <dbReference type="EMBL" id="MCH5597633.1"/>
    </source>
</evidence>
<comment type="caution">
    <text evidence="7">The sequence shown here is derived from an EMBL/GenBank/DDBJ whole genome shotgun (WGS) entry which is preliminary data.</text>
</comment>
<evidence type="ECO:0000256" key="1">
    <source>
        <dbReference type="ARBA" id="ARBA00004141"/>
    </source>
</evidence>
<feature type="transmembrane region" description="Helical" evidence="6">
    <location>
        <begin position="71"/>
        <end position="88"/>
    </location>
</feature>
<keyword evidence="8" id="KW-1185">Reference proteome</keyword>
<dbReference type="Gene3D" id="1.10.357.140">
    <property type="entry name" value="UbiA prenyltransferase"/>
    <property type="match status" value="1"/>
</dbReference>